<dbReference type="RefSeq" id="XP_003063686.1">
    <property type="nucleotide sequence ID" value="XM_003063640.1"/>
</dbReference>
<dbReference type="Gene3D" id="3.90.1420.10">
    <property type="entry name" value="Rubisco LSMT, substrate-binding domain"/>
    <property type="match status" value="1"/>
</dbReference>
<protein>
    <submittedName>
        <fullName evidence="6">Predicted protein</fullName>
    </submittedName>
</protein>
<dbReference type="eggNOG" id="KOG1337">
    <property type="taxonomic scope" value="Eukaryota"/>
</dbReference>
<dbReference type="InterPro" id="IPR015353">
    <property type="entry name" value="Rubisco_LSMT_subst-bd"/>
</dbReference>
<evidence type="ECO:0000256" key="4">
    <source>
        <dbReference type="SAM" id="MobiDB-lite"/>
    </source>
</evidence>
<dbReference type="AlphaFoldDB" id="C1N774"/>
<dbReference type="GeneID" id="9689291"/>
<dbReference type="EMBL" id="GG663749">
    <property type="protein sequence ID" value="EEH52059.1"/>
    <property type="molecule type" value="Genomic_DNA"/>
</dbReference>
<dbReference type="PANTHER" id="PTHR13271:SF113">
    <property type="entry name" value="[FRUCTOSE-BISPHOSPHATE ALDOLASE]-LYSINE N-METHYLTRANSFERASE, CHLOROPLASTIC"/>
    <property type="match status" value="1"/>
</dbReference>
<dbReference type="InterPro" id="IPR046341">
    <property type="entry name" value="SET_dom_sf"/>
</dbReference>
<dbReference type="Gene3D" id="3.90.1410.10">
    <property type="entry name" value="set domain protein methyltransferase, domain 1"/>
    <property type="match status" value="1"/>
</dbReference>
<sequence length="538" mass="57512">MSAMSALASSAPPCAARRPSSATAATSRAPPPLRRHRDGRSSSSSSSSLSARAIPTPSTSSSSAPTTSANDDARTQADFDALWTWLEREGADVASVSPALVDATPGGRGWGLVATRDVGGGDAAIVVPRALWMTKETAFASKIGTALDPETTPPWCALALQLLHEKSLGDDSRWAAYIRCLPRVEALDAPLFWSSEELAELAGTQLLANAAGYDSYVRGTHAALKETTFKEHPALFGDAGDDDGGGAFSEREFLWAFGVLRSRALPPVDQGESIALIPGIDMANHDGLCSQTWQLNNGGIAAVFGGRGGADGGGSVLLRVEKTKAGGAKRGEEIRCNYGPANIDSQFALDYGFVDAFCSRPGYVLGPLSIPEDDVNAFDKMDVLSVAGLKESPAFTIRAFEDPPPEMVVFMRLLNLKNDDAFLLEAIFRQECWALISDPVSPDNEADAGCEEALGAYATKIEDDRGVADDADASPRLRLAARVRMGEKQALEEVLGYYASVEARLDRTEYYQERRLRSLNLLDRDGNSTYDPFQDTMA</sequence>
<dbReference type="SUPFAM" id="SSF82199">
    <property type="entry name" value="SET domain"/>
    <property type="match status" value="1"/>
</dbReference>
<dbReference type="OMA" id="ENEADCC"/>
<evidence type="ECO:0000259" key="5">
    <source>
        <dbReference type="Pfam" id="PF09273"/>
    </source>
</evidence>
<feature type="compositionally biased region" description="Low complexity" evidence="4">
    <location>
        <begin position="1"/>
        <end position="28"/>
    </location>
</feature>
<dbReference type="Proteomes" id="UP000001876">
    <property type="component" value="Unassembled WGS sequence"/>
</dbReference>
<dbReference type="GO" id="GO:0032259">
    <property type="term" value="P:methylation"/>
    <property type="evidence" value="ECO:0007669"/>
    <property type="project" value="UniProtKB-KW"/>
</dbReference>
<reference evidence="6 7" key="1">
    <citation type="journal article" date="2009" name="Science">
        <title>Green evolution and dynamic adaptations revealed by genomes of the marine picoeukaryotes Micromonas.</title>
        <authorList>
            <person name="Worden A.Z."/>
            <person name="Lee J.H."/>
            <person name="Mock T."/>
            <person name="Rouze P."/>
            <person name="Simmons M.P."/>
            <person name="Aerts A.L."/>
            <person name="Allen A.E."/>
            <person name="Cuvelier M.L."/>
            <person name="Derelle E."/>
            <person name="Everett M.V."/>
            <person name="Foulon E."/>
            <person name="Grimwood J."/>
            <person name="Gundlach H."/>
            <person name="Henrissat B."/>
            <person name="Napoli C."/>
            <person name="McDonald S.M."/>
            <person name="Parker M.S."/>
            <person name="Rombauts S."/>
            <person name="Salamov A."/>
            <person name="Von Dassow P."/>
            <person name="Badger J.H."/>
            <person name="Coutinho P.M."/>
            <person name="Demir E."/>
            <person name="Dubchak I."/>
            <person name="Gentemann C."/>
            <person name="Eikrem W."/>
            <person name="Gready J.E."/>
            <person name="John U."/>
            <person name="Lanier W."/>
            <person name="Lindquist E.A."/>
            <person name="Lucas S."/>
            <person name="Mayer K.F."/>
            <person name="Moreau H."/>
            <person name="Not F."/>
            <person name="Otillar R."/>
            <person name="Panaud O."/>
            <person name="Pangilinan J."/>
            <person name="Paulsen I."/>
            <person name="Piegu B."/>
            <person name="Poliakov A."/>
            <person name="Robbens S."/>
            <person name="Schmutz J."/>
            <person name="Toulza E."/>
            <person name="Wyss T."/>
            <person name="Zelensky A."/>
            <person name="Zhou K."/>
            <person name="Armbrust E.V."/>
            <person name="Bhattacharya D."/>
            <person name="Goodenough U.W."/>
            <person name="Van de Peer Y."/>
            <person name="Grigoriev I.V."/>
        </authorList>
    </citation>
    <scope>NUCLEOTIDE SEQUENCE [LARGE SCALE GENOMIC DNA]</scope>
    <source>
        <strain evidence="6 7">CCMP1545</strain>
    </source>
</reference>
<feature type="compositionally biased region" description="Low complexity" evidence="4">
    <location>
        <begin position="41"/>
        <end position="69"/>
    </location>
</feature>
<dbReference type="GO" id="GO:0016279">
    <property type="term" value="F:protein-lysine N-methyltransferase activity"/>
    <property type="evidence" value="ECO:0007669"/>
    <property type="project" value="TreeGrafter"/>
</dbReference>
<evidence type="ECO:0000313" key="7">
    <source>
        <dbReference type="Proteomes" id="UP000001876"/>
    </source>
</evidence>
<evidence type="ECO:0000256" key="3">
    <source>
        <dbReference type="ARBA" id="ARBA00022691"/>
    </source>
</evidence>
<feature type="region of interest" description="Disordered" evidence="4">
    <location>
        <begin position="1"/>
        <end position="73"/>
    </location>
</feature>
<dbReference type="InterPro" id="IPR036464">
    <property type="entry name" value="Rubisco_LSMT_subst-bd_sf"/>
</dbReference>
<dbReference type="SUPFAM" id="SSF81822">
    <property type="entry name" value="RuBisCo LSMT C-terminal, substrate-binding domain"/>
    <property type="match status" value="1"/>
</dbReference>
<proteinExistence type="predicted"/>
<feature type="domain" description="Rubisco LSMT substrate-binding" evidence="5">
    <location>
        <begin position="372"/>
        <end position="491"/>
    </location>
</feature>
<dbReference type="OrthoDB" id="441812at2759"/>
<dbReference type="InterPro" id="IPR050600">
    <property type="entry name" value="SETD3_SETD6_MTase"/>
</dbReference>
<keyword evidence="7" id="KW-1185">Reference proteome</keyword>
<keyword evidence="2" id="KW-0808">Transferase</keyword>
<accession>C1N774</accession>
<dbReference type="KEGG" id="mpp:MICPUCDRAFT_36635"/>
<keyword evidence="1" id="KW-0489">Methyltransferase</keyword>
<keyword evidence="3" id="KW-0949">S-adenosyl-L-methionine</keyword>
<evidence type="ECO:0000256" key="1">
    <source>
        <dbReference type="ARBA" id="ARBA00022603"/>
    </source>
</evidence>
<dbReference type="Pfam" id="PF09273">
    <property type="entry name" value="Rubis-subs-bind"/>
    <property type="match status" value="1"/>
</dbReference>
<evidence type="ECO:0000256" key="2">
    <source>
        <dbReference type="ARBA" id="ARBA00022679"/>
    </source>
</evidence>
<name>C1N774_MICPC</name>
<organism evidence="7">
    <name type="scientific">Micromonas pusilla (strain CCMP1545)</name>
    <name type="common">Picoplanktonic green alga</name>
    <dbReference type="NCBI Taxonomy" id="564608"/>
    <lineage>
        <taxon>Eukaryota</taxon>
        <taxon>Viridiplantae</taxon>
        <taxon>Chlorophyta</taxon>
        <taxon>Mamiellophyceae</taxon>
        <taxon>Mamiellales</taxon>
        <taxon>Mamiellaceae</taxon>
        <taxon>Micromonas</taxon>
    </lineage>
</organism>
<gene>
    <name evidence="6" type="ORF">MICPUCDRAFT_36635</name>
</gene>
<dbReference type="PANTHER" id="PTHR13271">
    <property type="entry name" value="UNCHARACTERIZED PUTATIVE METHYLTRANSFERASE"/>
    <property type="match status" value="1"/>
</dbReference>
<evidence type="ECO:0000313" key="6">
    <source>
        <dbReference type="EMBL" id="EEH52059.1"/>
    </source>
</evidence>